<dbReference type="PIR" id="T25364">
    <property type="entry name" value="T25364"/>
</dbReference>
<accession>O45859</accession>
<dbReference type="PhylomeDB" id="O45859"/>
<dbReference type="FunCoup" id="O45859">
    <property type="interactions" value="178"/>
</dbReference>
<dbReference type="AGR" id="WB:WBGene00012091"/>
<evidence type="ECO:0000256" key="1">
    <source>
        <dbReference type="SAM" id="MobiDB-lite"/>
    </source>
</evidence>
<name>O45859_CAEEL</name>
<evidence type="ECO:0000313" key="2">
    <source>
        <dbReference type="EMBL" id="CAB05291.1"/>
    </source>
</evidence>
<reference evidence="2 3" key="1">
    <citation type="journal article" date="1998" name="Science">
        <title>Genome sequence of the nematode C. elegans: a platform for investigating biology.</title>
        <authorList>
            <consortium name="The C. elegans sequencing consortium"/>
            <person name="Sulson J.E."/>
            <person name="Waterston R."/>
        </authorList>
    </citation>
    <scope>NUCLEOTIDE SEQUENCE [LARGE SCALE GENOMIC DNA]</scope>
    <source>
        <strain evidence="2 3">Bristol N2</strain>
    </source>
</reference>
<organism evidence="2 3">
    <name type="scientific">Caenorhabditis elegans</name>
    <dbReference type="NCBI Taxonomy" id="6239"/>
    <lineage>
        <taxon>Eukaryota</taxon>
        <taxon>Metazoa</taxon>
        <taxon>Ecdysozoa</taxon>
        <taxon>Nematoda</taxon>
        <taxon>Chromadorea</taxon>
        <taxon>Rhabditida</taxon>
        <taxon>Rhabditina</taxon>
        <taxon>Rhabditomorpha</taxon>
        <taxon>Rhabditoidea</taxon>
        <taxon>Rhabditidae</taxon>
        <taxon>Peloderinae</taxon>
        <taxon>Caenorhabditis</taxon>
    </lineage>
</organism>
<dbReference type="HOGENOM" id="CLU_657628_0_0_1"/>
<dbReference type="RefSeq" id="NP_502764.1">
    <property type="nucleotide sequence ID" value="NM_070363.2"/>
</dbReference>
<dbReference type="InParanoid" id="O45859"/>
<evidence type="ECO:0000313" key="3">
    <source>
        <dbReference type="Proteomes" id="UP000001940"/>
    </source>
</evidence>
<evidence type="ECO:0000313" key="4">
    <source>
        <dbReference type="WormBase" id="T27E7.6"/>
    </source>
</evidence>
<dbReference type="AlphaFoldDB" id="O45859"/>
<dbReference type="Bgee" id="WBGene00012091">
    <property type="expression patterns" value="Expressed in multicellular organism and 1 other cell type or tissue"/>
</dbReference>
<dbReference type="CTD" id="189000"/>
<dbReference type="OMA" id="TREMNEM"/>
<dbReference type="UCSC" id="T27E7.6">
    <property type="organism name" value="c. elegans"/>
</dbReference>
<dbReference type="SMR" id="O45859"/>
<protein>
    <submittedName>
        <fullName evidence="2">Protein containing ALS2cr12 (ALS2CR12) signature</fullName>
    </submittedName>
</protein>
<feature type="region of interest" description="Disordered" evidence="1">
    <location>
        <begin position="126"/>
        <end position="154"/>
    </location>
</feature>
<dbReference type="Proteomes" id="UP000001940">
    <property type="component" value="Chromosome IV"/>
</dbReference>
<keyword evidence="3" id="KW-1185">Reference proteome</keyword>
<dbReference type="KEGG" id="cel:CELE_T27E7.6"/>
<dbReference type="EMBL" id="BX284604">
    <property type="protein sequence ID" value="CAB05291.1"/>
    <property type="molecule type" value="Genomic_DNA"/>
</dbReference>
<dbReference type="PaxDb" id="6239-T27E7.6"/>
<dbReference type="WormBase" id="T27E7.6">
    <property type="protein sequence ID" value="CE16509"/>
    <property type="gene ID" value="WBGene00012091"/>
    <property type="gene designation" value="pals-29"/>
</dbReference>
<dbReference type="STRING" id="6239.T27E7.6.1"/>
<dbReference type="GeneID" id="189000"/>
<proteinExistence type="predicted"/>
<gene>
    <name evidence="2 4" type="primary">pals-29</name>
    <name evidence="2" type="ORF">CELE_T27E7.6</name>
    <name evidence="4" type="ORF">T27E7.6</name>
</gene>
<sequence length="418" mass="48465">MQYVAYAEGAKMASGAAKETSSNLFGIWDTWNSNPQMRKDHANELKKKSDEAYNNDMEELKKTRSAFDQEIAKRHAAADMQMSELVKSNNTELKTLQDQFNRDEASHGMAMKMMVREHAEKMKELRSEGREAQERAEREHRMKMSEAEEEHRKEKEIAQEKMDAAKREGSMKIALVEEEKQKIMKERSDELEKYTREMNEMAKNHQEERKKHNAIIGQKKMEMIGSKRDQLKIESEKILESMRNDINLLLAVEIKQNGSHLVEKLIDLFESVKTVKCLMDTVQTELTTIGDEVPEITPGQLSTFDDIKRHKTLFDNRVARFRKNVVTSSFTDAKLYEICMTTVSDFEKIMDKQDMKLVCHHLPKAVENQDFKKIKYYADMASKLNNQFSQEVQHLAAGFSNVSKTYAIDRSNQAAIQN</sequence>
<dbReference type="OrthoDB" id="5911377at2759"/>